<dbReference type="Proteomes" id="UP000696485">
    <property type="component" value="Unassembled WGS sequence"/>
</dbReference>
<dbReference type="EMBL" id="JAAAUY010000050">
    <property type="protein sequence ID" value="KAF9336684.1"/>
    <property type="molecule type" value="Genomic_DNA"/>
</dbReference>
<evidence type="ECO:0000313" key="3">
    <source>
        <dbReference type="Proteomes" id="UP000696485"/>
    </source>
</evidence>
<protein>
    <submittedName>
        <fullName evidence="2">Uncharacterized protein</fullName>
    </submittedName>
</protein>
<dbReference type="AlphaFoldDB" id="A0A9P5SU65"/>
<name>A0A9P5SU65_9FUNG</name>
<feature type="chain" id="PRO_5040308321" evidence="1">
    <location>
        <begin position="32"/>
        <end position="155"/>
    </location>
</feature>
<evidence type="ECO:0000313" key="2">
    <source>
        <dbReference type="EMBL" id="KAF9336684.1"/>
    </source>
</evidence>
<gene>
    <name evidence="2" type="ORF">BG006_007749</name>
</gene>
<proteinExistence type="predicted"/>
<comment type="caution">
    <text evidence="2">The sequence shown here is derived from an EMBL/GenBank/DDBJ whole genome shotgun (WGS) entry which is preliminary data.</text>
</comment>
<feature type="signal peptide" evidence="1">
    <location>
        <begin position="1"/>
        <end position="31"/>
    </location>
</feature>
<keyword evidence="1" id="KW-0732">Signal</keyword>
<sequence>MASYRSLLAMALLQSLVLLAFLSSRTNHVSAGISVSCNNCLVTQLNAQPTCAGIDLTNTTQHSTPQFKTCICDASFDFNWTNPCATTCQPSELSSFKSDFSVIINTLNITCVKPTPSPTPTPSAATGTVGTTGTTAMMIGWTLVAALVMAVVTVV</sequence>
<evidence type="ECO:0000256" key="1">
    <source>
        <dbReference type="SAM" id="SignalP"/>
    </source>
</evidence>
<keyword evidence="3" id="KW-1185">Reference proteome</keyword>
<accession>A0A9P5SU65</accession>
<reference evidence="2" key="1">
    <citation type="journal article" date="2020" name="Fungal Divers.">
        <title>Resolving the Mortierellaceae phylogeny through synthesis of multi-gene phylogenetics and phylogenomics.</title>
        <authorList>
            <person name="Vandepol N."/>
            <person name="Liber J."/>
            <person name="Desiro A."/>
            <person name="Na H."/>
            <person name="Kennedy M."/>
            <person name="Barry K."/>
            <person name="Grigoriev I.V."/>
            <person name="Miller A.N."/>
            <person name="O'Donnell K."/>
            <person name="Stajich J.E."/>
            <person name="Bonito G."/>
        </authorList>
    </citation>
    <scope>NUCLEOTIDE SEQUENCE</scope>
    <source>
        <strain evidence="2">NVP1</strain>
    </source>
</reference>
<organism evidence="2 3">
    <name type="scientific">Podila minutissima</name>
    <dbReference type="NCBI Taxonomy" id="64525"/>
    <lineage>
        <taxon>Eukaryota</taxon>
        <taxon>Fungi</taxon>
        <taxon>Fungi incertae sedis</taxon>
        <taxon>Mucoromycota</taxon>
        <taxon>Mortierellomycotina</taxon>
        <taxon>Mortierellomycetes</taxon>
        <taxon>Mortierellales</taxon>
        <taxon>Mortierellaceae</taxon>
        <taxon>Podila</taxon>
    </lineage>
</organism>